<dbReference type="InterPro" id="IPR015866">
    <property type="entry name" value="Ser-tRNA-synth_1_N"/>
</dbReference>
<comment type="caution">
    <text evidence="12">Lacks conserved residue(s) required for the propagation of feature annotation.</text>
</comment>
<dbReference type="PIRSF" id="PIRSF001529">
    <property type="entry name" value="Ser-tRNA-synth_IIa"/>
    <property type="match status" value="1"/>
</dbReference>
<dbReference type="InterPro" id="IPR010978">
    <property type="entry name" value="tRNA-bd_arm"/>
</dbReference>
<dbReference type="InterPro" id="IPR033729">
    <property type="entry name" value="SerRS_core"/>
</dbReference>
<evidence type="ECO:0000256" key="13">
    <source>
        <dbReference type="SAM" id="Coils"/>
    </source>
</evidence>
<dbReference type="InterPro" id="IPR002317">
    <property type="entry name" value="Ser-tRNA-ligase_type_1"/>
</dbReference>
<evidence type="ECO:0000256" key="2">
    <source>
        <dbReference type="ARBA" id="ARBA00005045"/>
    </source>
</evidence>
<organism evidence="15 16">
    <name type="scientific">Aliiglaciecola litoralis</name>
    <dbReference type="NCBI Taxonomy" id="582857"/>
    <lineage>
        <taxon>Bacteria</taxon>
        <taxon>Pseudomonadati</taxon>
        <taxon>Pseudomonadota</taxon>
        <taxon>Gammaproteobacteria</taxon>
        <taxon>Alteromonadales</taxon>
        <taxon>Alteromonadaceae</taxon>
        <taxon>Aliiglaciecola</taxon>
    </lineage>
</organism>
<dbReference type="GO" id="GO:0016874">
    <property type="term" value="F:ligase activity"/>
    <property type="evidence" value="ECO:0007669"/>
    <property type="project" value="UniProtKB-KW"/>
</dbReference>
<keyword evidence="13" id="KW-0175">Coiled coil</keyword>
<dbReference type="Pfam" id="PF00587">
    <property type="entry name" value="tRNA-synt_2b"/>
    <property type="match status" value="1"/>
</dbReference>
<evidence type="ECO:0000313" key="16">
    <source>
        <dbReference type="Proteomes" id="UP001500359"/>
    </source>
</evidence>
<dbReference type="InterPro" id="IPR002314">
    <property type="entry name" value="aa-tRNA-synt_IIb"/>
</dbReference>
<keyword evidence="16" id="KW-1185">Reference proteome</keyword>
<evidence type="ECO:0000256" key="3">
    <source>
        <dbReference type="ARBA" id="ARBA00010728"/>
    </source>
</evidence>
<dbReference type="Gene3D" id="3.30.930.10">
    <property type="entry name" value="Bira Bifunctional Protein, Domain 2"/>
    <property type="match status" value="1"/>
</dbReference>
<evidence type="ECO:0000256" key="12">
    <source>
        <dbReference type="HAMAP-Rule" id="MF_00176"/>
    </source>
</evidence>
<feature type="binding site" evidence="12">
    <location>
        <begin position="267"/>
        <end position="269"/>
    </location>
    <ligand>
        <name>ATP</name>
        <dbReference type="ChEBI" id="CHEBI:30616"/>
    </ligand>
</feature>
<feature type="binding site" evidence="12">
    <location>
        <begin position="354"/>
        <end position="357"/>
    </location>
    <ligand>
        <name>ATP</name>
        <dbReference type="ChEBI" id="CHEBI:30616"/>
    </ligand>
</feature>
<feature type="binding site" evidence="12">
    <location>
        <position position="390"/>
    </location>
    <ligand>
        <name>L-serine</name>
        <dbReference type="ChEBI" id="CHEBI:33384"/>
    </ligand>
</feature>
<comment type="catalytic activity">
    <reaction evidence="10 12">
        <text>tRNA(Sec) + L-serine + ATP = L-seryl-tRNA(Sec) + AMP + diphosphate + H(+)</text>
        <dbReference type="Rhea" id="RHEA:42580"/>
        <dbReference type="Rhea" id="RHEA-COMP:9742"/>
        <dbReference type="Rhea" id="RHEA-COMP:10128"/>
        <dbReference type="ChEBI" id="CHEBI:15378"/>
        <dbReference type="ChEBI" id="CHEBI:30616"/>
        <dbReference type="ChEBI" id="CHEBI:33019"/>
        <dbReference type="ChEBI" id="CHEBI:33384"/>
        <dbReference type="ChEBI" id="CHEBI:78442"/>
        <dbReference type="ChEBI" id="CHEBI:78533"/>
        <dbReference type="ChEBI" id="CHEBI:456215"/>
        <dbReference type="EC" id="6.1.1.11"/>
    </reaction>
</comment>
<evidence type="ECO:0000256" key="11">
    <source>
        <dbReference type="ARBA" id="ARBA00048823"/>
    </source>
</evidence>
<evidence type="ECO:0000259" key="14">
    <source>
        <dbReference type="PROSITE" id="PS50862"/>
    </source>
</evidence>
<evidence type="ECO:0000256" key="8">
    <source>
        <dbReference type="ARBA" id="ARBA00022917"/>
    </source>
</evidence>
<comment type="domain">
    <text evidence="12">Consists of two distinct domains, a catalytic core and a N-terminal extension that is involved in tRNA binding.</text>
</comment>
<comment type="catalytic activity">
    <reaction evidence="11 12">
        <text>tRNA(Ser) + L-serine + ATP = L-seryl-tRNA(Ser) + AMP + diphosphate + H(+)</text>
        <dbReference type="Rhea" id="RHEA:12292"/>
        <dbReference type="Rhea" id="RHEA-COMP:9669"/>
        <dbReference type="Rhea" id="RHEA-COMP:9703"/>
        <dbReference type="ChEBI" id="CHEBI:15378"/>
        <dbReference type="ChEBI" id="CHEBI:30616"/>
        <dbReference type="ChEBI" id="CHEBI:33019"/>
        <dbReference type="ChEBI" id="CHEBI:33384"/>
        <dbReference type="ChEBI" id="CHEBI:78442"/>
        <dbReference type="ChEBI" id="CHEBI:78533"/>
        <dbReference type="ChEBI" id="CHEBI:456215"/>
        <dbReference type="EC" id="6.1.1.11"/>
    </reaction>
</comment>
<evidence type="ECO:0000313" key="15">
    <source>
        <dbReference type="EMBL" id="GAA0852332.1"/>
    </source>
</evidence>
<dbReference type="RefSeq" id="WP_343855710.1">
    <property type="nucleotide sequence ID" value="NZ_BAAAFD010000001.1"/>
</dbReference>
<evidence type="ECO:0000256" key="1">
    <source>
        <dbReference type="ARBA" id="ARBA00004496"/>
    </source>
</evidence>
<reference evidence="16" key="1">
    <citation type="journal article" date="2019" name="Int. J. Syst. Evol. Microbiol.">
        <title>The Global Catalogue of Microorganisms (GCM) 10K type strain sequencing project: providing services to taxonomists for standard genome sequencing and annotation.</title>
        <authorList>
            <consortium name="The Broad Institute Genomics Platform"/>
            <consortium name="The Broad Institute Genome Sequencing Center for Infectious Disease"/>
            <person name="Wu L."/>
            <person name="Ma J."/>
        </authorList>
    </citation>
    <scope>NUCLEOTIDE SEQUENCE [LARGE SCALE GENOMIC DNA]</scope>
    <source>
        <strain evidence="16">JCM 15896</strain>
    </source>
</reference>
<dbReference type="InterPro" id="IPR045864">
    <property type="entry name" value="aa-tRNA-synth_II/BPL/LPL"/>
</dbReference>
<dbReference type="CDD" id="cd00770">
    <property type="entry name" value="SerRS_core"/>
    <property type="match status" value="1"/>
</dbReference>
<evidence type="ECO:0000256" key="4">
    <source>
        <dbReference type="ARBA" id="ARBA00022490"/>
    </source>
</evidence>
<feature type="binding site" evidence="12">
    <location>
        <position position="290"/>
    </location>
    <ligand>
        <name>L-serine</name>
        <dbReference type="ChEBI" id="CHEBI:33384"/>
    </ligand>
</feature>
<keyword evidence="6 12" id="KW-0547">Nucleotide-binding</keyword>
<dbReference type="PROSITE" id="PS50862">
    <property type="entry name" value="AA_TRNA_LIGASE_II"/>
    <property type="match status" value="1"/>
</dbReference>
<evidence type="ECO:0000256" key="6">
    <source>
        <dbReference type="ARBA" id="ARBA00022741"/>
    </source>
</evidence>
<dbReference type="InterPro" id="IPR006195">
    <property type="entry name" value="aa-tRNA-synth_II"/>
</dbReference>
<dbReference type="PANTHER" id="PTHR43697">
    <property type="entry name" value="SERYL-TRNA SYNTHETASE"/>
    <property type="match status" value="1"/>
</dbReference>
<proteinExistence type="inferred from homology"/>
<dbReference type="SUPFAM" id="SSF46589">
    <property type="entry name" value="tRNA-binding arm"/>
    <property type="match status" value="1"/>
</dbReference>
<feature type="domain" description="Aminoacyl-transfer RNA synthetases class-II family profile" evidence="14">
    <location>
        <begin position="172"/>
        <end position="415"/>
    </location>
</feature>
<evidence type="ECO:0000256" key="5">
    <source>
        <dbReference type="ARBA" id="ARBA00022598"/>
    </source>
</evidence>
<dbReference type="Gene3D" id="1.10.287.40">
    <property type="entry name" value="Serine-tRNA synthetase, tRNA binding domain"/>
    <property type="match status" value="1"/>
</dbReference>
<protein>
    <recommendedName>
        <fullName evidence="12">Serine--tRNA ligase</fullName>
        <ecNumber evidence="12">6.1.1.11</ecNumber>
    </recommendedName>
    <alternativeName>
        <fullName evidence="12">Seryl-tRNA synthetase</fullName>
        <shortName evidence="12">SerRS</shortName>
    </alternativeName>
    <alternativeName>
        <fullName evidence="12">Seryl-tRNA(Ser/Sec) synthetase</fullName>
    </alternativeName>
</protein>
<sequence>MLDPKFLRNDIALTAAKLDKRGYALDVDAYNELEERRKSLQVKTQELQNERNVRSKSIGKAKAAGQDIAPLLAEVGQLGQDLDDAKAELTQLLEKIEAFSNGIPNLPHDSVPVGKDEEQNVEISRWGTPREFDFEVKDHVDVGEAIDKGLDFETGAKLSGSRFVVMRGQVARLNRALAQFMLDLHTTQHGYTEMYVPYLVNEASMYGTGQFPKFKEDSFHTMPATEEGQGLSLVPTAEVPLTNIARDEIFSADDLPLKMTAHTPCFRSEAGSYGRDTKGLIRNHQFDKVELVQLVKPESSFDALEELTGHAEKVLQLLGLPYRKMLLCTGDMGFGACKTYDLEVWLPAQNTYREISSCSNMLDFQARRMQARYRNPETNKPELLHTLNGSGLAVGRTLVAILENYQQADGSVTIPEALVPYMQGVERIFA</sequence>
<evidence type="ECO:0000256" key="7">
    <source>
        <dbReference type="ARBA" id="ARBA00022840"/>
    </source>
</evidence>
<keyword evidence="8 12" id="KW-0648">Protein biosynthesis</keyword>
<comment type="caution">
    <text evidence="15">The sequence shown here is derived from an EMBL/GenBank/DDBJ whole genome shotgun (WGS) entry which is preliminary data.</text>
</comment>
<evidence type="ECO:0000256" key="9">
    <source>
        <dbReference type="ARBA" id="ARBA00023146"/>
    </source>
</evidence>
<comment type="subunit">
    <text evidence="12">Homodimer. The tRNA molecule binds across the dimer.</text>
</comment>
<feature type="binding site" evidence="12">
    <location>
        <begin position="236"/>
        <end position="238"/>
    </location>
    <ligand>
        <name>L-serine</name>
        <dbReference type="ChEBI" id="CHEBI:33384"/>
    </ligand>
</feature>
<dbReference type="InterPro" id="IPR042103">
    <property type="entry name" value="SerRS_1_N_sf"/>
</dbReference>
<dbReference type="NCBIfam" id="TIGR00414">
    <property type="entry name" value="serS"/>
    <property type="match status" value="1"/>
</dbReference>
<comment type="function">
    <text evidence="12">Catalyzes the attachment of serine to tRNA(Ser). Is also able to aminoacylate tRNA(Sec) with serine, to form the misacylated tRNA L-seryl-tRNA(Sec), which will be further converted into selenocysteinyl-tRNA(Sec).</text>
</comment>
<keyword evidence="4 12" id="KW-0963">Cytoplasm</keyword>
<dbReference type="SUPFAM" id="SSF55681">
    <property type="entry name" value="Class II aaRS and biotin synthetases"/>
    <property type="match status" value="1"/>
</dbReference>
<evidence type="ECO:0000256" key="10">
    <source>
        <dbReference type="ARBA" id="ARBA00047929"/>
    </source>
</evidence>
<accession>A0ABP3WLU9</accession>
<comment type="pathway">
    <text evidence="2 12">Aminoacyl-tRNA biosynthesis; selenocysteinyl-tRNA(Sec) biosynthesis; L-seryl-tRNA(Sec) from L-serine and tRNA(Sec): step 1/1.</text>
</comment>
<keyword evidence="5 12" id="KW-0436">Ligase</keyword>
<gene>
    <name evidence="12 15" type="primary">serS</name>
    <name evidence="15" type="ORF">GCM10009114_01920</name>
</gene>
<dbReference type="PRINTS" id="PR00981">
    <property type="entry name" value="TRNASYNTHSER"/>
</dbReference>
<comment type="subcellular location">
    <subcellularLocation>
        <location evidence="1 12">Cytoplasm</location>
    </subcellularLocation>
</comment>
<feature type="coiled-coil region" evidence="13">
    <location>
        <begin position="75"/>
        <end position="102"/>
    </location>
</feature>
<dbReference type="PANTHER" id="PTHR43697:SF1">
    <property type="entry name" value="SERINE--TRNA LIGASE"/>
    <property type="match status" value="1"/>
</dbReference>
<keyword evidence="9 12" id="KW-0030">Aminoacyl-tRNA synthetase</keyword>
<keyword evidence="7 12" id="KW-0067">ATP-binding</keyword>
<dbReference type="EMBL" id="BAAAFD010000001">
    <property type="protein sequence ID" value="GAA0852332.1"/>
    <property type="molecule type" value="Genomic_DNA"/>
</dbReference>
<name>A0ABP3WLU9_9ALTE</name>
<dbReference type="HAMAP" id="MF_00176">
    <property type="entry name" value="Ser_tRNA_synth_type1"/>
    <property type="match status" value="1"/>
</dbReference>
<dbReference type="Proteomes" id="UP001500359">
    <property type="component" value="Unassembled WGS sequence"/>
</dbReference>
<comment type="similarity">
    <text evidence="3 12">Belongs to the class-II aminoacyl-tRNA synthetase family. Type-1 seryl-tRNA synthetase subfamily.</text>
</comment>
<dbReference type="EC" id="6.1.1.11" evidence="12"/>
<dbReference type="Pfam" id="PF02403">
    <property type="entry name" value="Seryl_tRNA_N"/>
    <property type="match status" value="1"/>
</dbReference>